<dbReference type="Gene3D" id="3.40.50.720">
    <property type="entry name" value="NAD(P)-binding Rossmann-like Domain"/>
    <property type="match status" value="1"/>
</dbReference>
<dbReference type="EMBL" id="KV748703">
    <property type="protein sequence ID" value="OCL13555.1"/>
    <property type="molecule type" value="Genomic_DNA"/>
</dbReference>
<evidence type="ECO:0000259" key="4">
    <source>
        <dbReference type="Pfam" id="PF13460"/>
    </source>
</evidence>
<dbReference type="AlphaFoldDB" id="A0A8E2FAG4"/>
<keyword evidence="6" id="KW-1185">Reference proteome</keyword>
<protein>
    <submittedName>
        <fullName evidence="5">NAD(P)-binding protein</fullName>
    </submittedName>
</protein>
<dbReference type="InterPro" id="IPR016040">
    <property type="entry name" value="NAD(P)-bd_dom"/>
</dbReference>
<evidence type="ECO:0000256" key="1">
    <source>
        <dbReference type="ARBA" id="ARBA00005725"/>
    </source>
</evidence>
<dbReference type="GO" id="GO:0016491">
    <property type="term" value="F:oxidoreductase activity"/>
    <property type="evidence" value="ECO:0007669"/>
    <property type="project" value="UniProtKB-KW"/>
</dbReference>
<sequence length="256" mass="27812">MALTNVALIGANGHLGPSVLHILLSAPHLNITVLTRASSASTYPSSVHTITIPDSLPVQALGDALCGQDALVVTMAGNRVAEQIKLADAAYTAGVKRIILADFGSCDSADEYTQALLPLMAGKAKREGSTLSWTSIVTGHFFDYGLKGGLLRFDLPKRRAQLLDGGEMRWSACTLERIGVAVLRVLEREKETRNRLLYVQKLLCDRVIEEKREGLEKGDGDAIEEVVSRKEGFANVLLGLDEENLEDVVRRVIESM</sequence>
<feature type="domain" description="NAD(P)-binding" evidence="4">
    <location>
        <begin position="10"/>
        <end position="111"/>
    </location>
</feature>
<dbReference type="InterPro" id="IPR045312">
    <property type="entry name" value="PCBER-like"/>
</dbReference>
<keyword evidence="3" id="KW-0560">Oxidoreductase</keyword>
<dbReference type="CDD" id="cd05259">
    <property type="entry name" value="PCBER_SDR_a"/>
    <property type="match status" value="1"/>
</dbReference>
<evidence type="ECO:0000256" key="2">
    <source>
        <dbReference type="ARBA" id="ARBA00022857"/>
    </source>
</evidence>
<dbReference type="SUPFAM" id="SSF51735">
    <property type="entry name" value="NAD(P)-binding Rossmann-fold domains"/>
    <property type="match status" value="1"/>
</dbReference>
<gene>
    <name evidence="5" type="ORF">AOQ84DRAFT_429346</name>
</gene>
<name>A0A8E2FAG4_9PEZI</name>
<reference evidence="5 6" key="1">
    <citation type="journal article" date="2016" name="Nat. Commun.">
        <title>Ectomycorrhizal ecology is imprinted in the genome of the dominant symbiotic fungus Cenococcum geophilum.</title>
        <authorList>
            <consortium name="DOE Joint Genome Institute"/>
            <person name="Peter M."/>
            <person name="Kohler A."/>
            <person name="Ohm R.A."/>
            <person name="Kuo A."/>
            <person name="Krutzmann J."/>
            <person name="Morin E."/>
            <person name="Arend M."/>
            <person name="Barry K.W."/>
            <person name="Binder M."/>
            <person name="Choi C."/>
            <person name="Clum A."/>
            <person name="Copeland A."/>
            <person name="Grisel N."/>
            <person name="Haridas S."/>
            <person name="Kipfer T."/>
            <person name="LaButti K."/>
            <person name="Lindquist E."/>
            <person name="Lipzen A."/>
            <person name="Maire R."/>
            <person name="Meier B."/>
            <person name="Mihaltcheva S."/>
            <person name="Molinier V."/>
            <person name="Murat C."/>
            <person name="Poggeler S."/>
            <person name="Quandt C.A."/>
            <person name="Sperisen C."/>
            <person name="Tritt A."/>
            <person name="Tisserant E."/>
            <person name="Crous P.W."/>
            <person name="Henrissat B."/>
            <person name="Nehls U."/>
            <person name="Egli S."/>
            <person name="Spatafora J.W."/>
            <person name="Grigoriev I.V."/>
            <person name="Martin F.M."/>
        </authorList>
    </citation>
    <scope>NUCLEOTIDE SEQUENCE [LARGE SCALE GENOMIC DNA]</scope>
    <source>
        <strain evidence="5 6">CBS 207.34</strain>
    </source>
</reference>
<dbReference type="OrthoDB" id="9984533at2759"/>
<dbReference type="InterPro" id="IPR036291">
    <property type="entry name" value="NAD(P)-bd_dom_sf"/>
</dbReference>
<accession>A0A8E2FAG4</accession>
<evidence type="ECO:0000313" key="6">
    <source>
        <dbReference type="Proteomes" id="UP000250140"/>
    </source>
</evidence>
<evidence type="ECO:0000313" key="5">
    <source>
        <dbReference type="EMBL" id="OCL13555.1"/>
    </source>
</evidence>
<dbReference type="Proteomes" id="UP000250140">
    <property type="component" value="Unassembled WGS sequence"/>
</dbReference>
<evidence type="ECO:0000256" key="3">
    <source>
        <dbReference type="ARBA" id="ARBA00023002"/>
    </source>
</evidence>
<dbReference type="PANTHER" id="PTHR47706:SF9">
    <property type="entry name" value="NMRA-LIKE DOMAIN-CONTAINING PROTEIN-RELATED"/>
    <property type="match status" value="1"/>
</dbReference>
<keyword evidence="2" id="KW-0521">NADP</keyword>
<comment type="similarity">
    <text evidence="1">Belongs to the NmrA-type oxidoreductase family. Isoflavone reductase subfamily.</text>
</comment>
<proteinExistence type="inferred from homology"/>
<dbReference type="Pfam" id="PF13460">
    <property type="entry name" value="NAD_binding_10"/>
    <property type="match status" value="1"/>
</dbReference>
<dbReference type="PANTHER" id="PTHR47706">
    <property type="entry name" value="NMRA-LIKE FAMILY PROTEIN"/>
    <property type="match status" value="1"/>
</dbReference>
<dbReference type="InterPro" id="IPR051609">
    <property type="entry name" value="NmrA/Isoflavone_reductase-like"/>
</dbReference>
<organism evidence="5 6">
    <name type="scientific">Glonium stellatum</name>
    <dbReference type="NCBI Taxonomy" id="574774"/>
    <lineage>
        <taxon>Eukaryota</taxon>
        <taxon>Fungi</taxon>
        <taxon>Dikarya</taxon>
        <taxon>Ascomycota</taxon>
        <taxon>Pezizomycotina</taxon>
        <taxon>Dothideomycetes</taxon>
        <taxon>Pleosporomycetidae</taxon>
        <taxon>Gloniales</taxon>
        <taxon>Gloniaceae</taxon>
        <taxon>Glonium</taxon>
    </lineage>
</organism>